<organism evidence="1 2">
    <name type="scientific">Solanum verrucosum</name>
    <dbReference type="NCBI Taxonomy" id="315347"/>
    <lineage>
        <taxon>Eukaryota</taxon>
        <taxon>Viridiplantae</taxon>
        <taxon>Streptophyta</taxon>
        <taxon>Embryophyta</taxon>
        <taxon>Tracheophyta</taxon>
        <taxon>Spermatophyta</taxon>
        <taxon>Magnoliopsida</taxon>
        <taxon>eudicotyledons</taxon>
        <taxon>Gunneridae</taxon>
        <taxon>Pentapetalae</taxon>
        <taxon>asterids</taxon>
        <taxon>lamiids</taxon>
        <taxon>Solanales</taxon>
        <taxon>Solanaceae</taxon>
        <taxon>Solanoideae</taxon>
        <taxon>Solaneae</taxon>
        <taxon>Solanum</taxon>
    </lineage>
</organism>
<protein>
    <submittedName>
        <fullName evidence="1">Uncharacterized protein</fullName>
    </submittedName>
</protein>
<name>A0AAF0TSI0_SOLVR</name>
<dbReference type="AlphaFoldDB" id="A0AAF0TSI0"/>
<dbReference type="Proteomes" id="UP001234989">
    <property type="component" value="Chromosome 5"/>
</dbReference>
<proteinExistence type="predicted"/>
<gene>
    <name evidence="1" type="ORF">MTR67_023829</name>
</gene>
<accession>A0AAF0TSI0</accession>
<evidence type="ECO:0000313" key="2">
    <source>
        <dbReference type="Proteomes" id="UP001234989"/>
    </source>
</evidence>
<dbReference type="EMBL" id="CP133616">
    <property type="protein sequence ID" value="WMV30444.1"/>
    <property type="molecule type" value="Genomic_DNA"/>
</dbReference>
<reference evidence="1" key="1">
    <citation type="submission" date="2023-08" db="EMBL/GenBank/DDBJ databases">
        <title>A de novo genome assembly of Solanum verrucosum Schlechtendal, a Mexican diploid species geographically isolated from the other diploid A-genome species in potato relatives.</title>
        <authorList>
            <person name="Hosaka K."/>
        </authorList>
    </citation>
    <scope>NUCLEOTIDE SEQUENCE</scope>
    <source>
        <tissue evidence="1">Young leaves</tissue>
    </source>
</reference>
<evidence type="ECO:0000313" key="1">
    <source>
        <dbReference type="EMBL" id="WMV30444.1"/>
    </source>
</evidence>
<sequence length="130" mass="14415">MGSVALVDDGKKELVRDVHRLAQLGVRLADSNKGGVIVQYGSESSLISYVKAKQDIDPIMINLKKSVSEKTIKAFSQGEHGVLQYQGHFYVSNVDELRNKILQKLTALDILFTWEPPRCTVICRKSIGGI</sequence>
<keyword evidence="2" id="KW-1185">Reference proteome</keyword>